<sequence>MAKTSKLEDKTNKSDKHPGRQVLEIRDLHTQFSTPDGVVKAVDGVSFDVVKGKTVGIVGESGCGKSVLARSVLQLIDHPGHIVGGQVLYHHYDEGEATASQNDILGLPPGGSEIRSIRGGHISMIFQEPMSSFSPVHTIGNQMVEALRLHKPISKVEANEQAVDWLQRVGMPNPSERIRAYPHELSGGQ</sequence>
<evidence type="ECO:0000256" key="5">
    <source>
        <dbReference type="ARBA" id="ARBA00022967"/>
    </source>
</evidence>
<evidence type="ECO:0000313" key="9">
    <source>
        <dbReference type="EMBL" id="SVB57619.1"/>
    </source>
</evidence>
<dbReference type="AlphaFoldDB" id="A0A382F4J7"/>
<evidence type="ECO:0000256" key="1">
    <source>
        <dbReference type="ARBA" id="ARBA00004370"/>
    </source>
</evidence>
<dbReference type="GO" id="GO:0005524">
    <property type="term" value="F:ATP binding"/>
    <property type="evidence" value="ECO:0007669"/>
    <property type="project" value="InterPro"/>
</dbReference>
<keyword evidence="3" id="KW-1003">Cell membrane</keyword>
<dbReference type="SUPFAM" id="SSF52540">
    <property type="entry name" value="P-loop containing nucleoside triphosphate hydrolases"/>
    <property type="match status" value="1"/>
</dbReference>
<protein>
    <recommendedName>
        <fullName evidence="8">ABC transporter domain-containing protein</fullName>
    </recommendedName>
</protein>
<keyword evidence="6" id="KW-0472">Membrane</keyword>
<dbReference type="EMBL" id="UINC01047844">
    <property type="protein sequence ID" value="SVB57619.1"/>
    <property type="molecule type" value="Genomic_DNA"/>
</dbReference>
<evidence type="ECO:0000256" key="2">
    <source>
        <dbReference type="ARBA" id="ARBA00022448"/>
    </source>
</evidence>
<dbReference type="GO" id="GO:0016020">
    <property type="term" value="C:membrane"/>
    <property type="evidence" value="ECO:0007669"/>
    <property type="project" value="UniProtKB-SubCell"/>
</dbReference>
<dbReference type="GO" id="GO:0016887">
    <property type="term" value="F:ATP hydrolysis activity"/>
    <property type="evidence" value="ECO:0007669"/>
    <property type="project" value="InterPro"/>
</dbReference>
<keyword evidence="5" id="KW-1278">Translocase</keyword>
<feature type="non-terminal residue" evidence="9">
    <location>
        <position position="189"/>
    </location>
</feature>
<evidence type="ECO:0000259" key="8">
    <source>
        <dbReference type="Pfam" id="PF00005"/>
    </source>
</evidence>
<name>A0A382F4J7_9ZZZZ</name>
<dbReference type="Gene3D" id="3.40.50.300">
    <property type="entry name" value="P-loop containing nucleotide triphosphate hydrolases"/>
    <property type="match status" value="1"/>
</dbReference>
<reference evidence="9" key="1">
    <citation type="submission" date="2018-05" db="EMBL/GenBank/DDBJ databases">
        <authorList>
            <person name="Lanie J.A."/>
            <person name="Ng W.-L."/>
            <person name="Kazmierczak K.M."/>
            <person name="Andrzejewski T.M."/>
            <person name="Davidsen T.M."/>
            <person name="Wayne K.J."/>
            <person name="Tettelin H."/>
            <person name="Glass J.I."/>
            <person name="Rusch D."/>
            <person name="Podicherti R."/>
            <person name="Tsui H.-C.T."/>
            <person name="Winkler M.E."/>
        </authorList>
    </citation>
    <scope>NUCLEOTIDE SEQUENCE</scope>
</reference>
<feature type="region of interest" description="Disordered" evidence="7">
    <location>
        <begin position="1"/>
        <end position="20"/>
    </location>
</feature>
<organism evidence="9">
    <name type="scientific">marine metagenome</name>
    <dbReference type="NCBI Taxonomy" id="408172"/>
    <lineage>
        <taxon>unclassified sequences</taxon>
        <taxon>metagenomes</taxon>
        <taxon>ecological metagenomes</taxon>
    </lineage>
</organism>
<evidence type="ECO:0000256" key="7">
    <source>
        <dbReference type="SAM" id="MobiDB-lite"/>
    </source>
</evidence>
<keyword evidence="2" id="KW-0813">Transport</keyword>
<dbReference type="PANTHER" id="PTHR43297:SF14">
    <property type="entry name" value="ATPASE AAA-TYPE CORE DOMAIN-CONTAINING PROTEIN"/>
    <property type="match status" value="1"/>
</dbReference>
<evidence type="ECO:0000256" key="4">
    <source>
        <dbReference type="ARBA" id="ARBA00022519"/>
    </source>
</evidence>
<evidence type="ECO:0000256" key="6">
    <source>
        <dbReference type="ARBA" id="ARBA00023136"/>
    </source>
</evidence>
<dbReference type="PANTHER" id="PTHR43297">
    <property type="entry name" value="OLIGOPEPTIDE TRANSPORT ATP-BINDING PROTEIN APPD"/>
    <property type="match status" value="1"/>
</dbReference>
<dbReference type="InterPro" id="IPR050388">
    <property type="entry name" value="ABC_Ni/Peptide_Import"/>
</dbReference>
<dbReference type="InterPro" id="IPR003439">
    <property type="entry name" value="ABC_transporter-like_ATP-bd"/>
</dbReference>
<keyword evidence="4" id="KW-0997">Cell inner membrane</keyword>
<comment type="subcellular location">
    <subcellularLocation>
        <location evidence="1">Membrane</location>
    </subcellularLocation>
</comment>
<dbReference type="Pfam" id="PF00005">
    <property type="entry name" value="ABC_tran"/>
    <property type="match status" value="1"/>
</dbReference>
<gene>
    <name evidence="9" type="ORF">METZ01_LOCUS210473</name>
</gene>
<feature type="domain" description="ABC transporter" evidence="8">
    <location>
        <begin position="43"/>
        <end position="189"/>
    </location>
</feature>
<accession>A0A382F4J7</accession>
<proteinExistence type="predicted"/>
<evidence type="ECO:0000256" key="3">
    <source>
        <dbReference type="ARBA" id="ARBA00022475"/>
    </source>
</evidence>
<dbReference type="InterPro" id="IPR027417">
    <property type="entry name" value="P-loop_NTPase"/>
</dbReference>